<evidence type="ECO:0000313" key="2">
    <source>
        <dbReference type="EMBL" id="CAE6478238.1"/>
    </source>
</evidence>
<dbReference type="Proteomes" id="UP000663840">
    <property type="component" value="Unassembled WGS sequence"/>
</dbReference>
<reference evidence="2" key="1">
    <citation type="submission" date="2021-01" db="EMBL/GenBank/DDBJ databases">
        <authorList>
            <person name="Kaushik A."/>
        </authorList>
    </citation>
    <scope>NUCLEOTIDE SEQUENCE</scope>
    <source>
        <strain evidence="2">AG1-1A</strain>
    </source>
</reference>
<evidence type="ECO:0000313" key="3">
    <source>
        <dbReference type="Proteomes" id="UP000663840"/>
    </source>
</evidence>
<protein>
    <submittedName>
        <fullName evidence="2">Uncharacterized protein</fullName>
    </submittedName>
</protein>
<organism evidence="2 3">
    <name type="scientific">Rhizoctonia solani</name>
    <dbReference type="NCBI Taxonomy" id="456999"/>
    <lineage>
        <taxon>Eukaryota</taxon>
        <taxon>Fungi</taxon>
        <taxon>Dikarya</taxon>
        <taxon>Basidiomycota</taxon>
        <taxon>Agaricomycotina</taxon>
        <taxon>Agaricomycetes</taxon>
        <taxon>Cantharellales</taxon>
        <taxon>Ceratobasidiaceae</taxon>
        <taxon>Rhizoctonia</taxon>
    </lineage>
</organism>
<feature type="transmembrane region" description="Helical" evidence="1">
    <location>
        <begin position="53"/>
        <end position="75"/>
    </location>
</feature>
<name>A0A8H3CB12_9AGAM</name>
<proteinExistence type="predicted"/>
<feature type="transmembrane region" description="Helical" evidence="1">
    <location>
        <begin position="20"/>
        <end position="41"/>
    </location>
</feature>
<dbReference type="EMBL" id="CAJMWR010003992">
    <property type="protein sequence ID" value="CAE6478238.1"/>
    <property type="molecule type" value="Genomic_DNA"/>
</dbReference>
<dbReference type="PANTHER" id="PTHR39218">
    <property type="entry name" value="OXIDOREDUCTASE 14 KDA SUBUNIT, PUTATIVE (AFU_ORTHOLOGUE AFUA_1G12110)-RELATED"/>
    <property type="match status" value="1"/>
</dbReference>
<comment type="caution">
    <text evidence="2">The sequence shown here is derived from an EMBL/GenBank/DDBJ whole genome shotgun (WGS) entry which is preliminary data.</text>
</comment>
<dbReference type="PANTHER" id="PTHR39218:SF1">
    <property type="entry name" value="OXIDOREDUCTASE 14 KDA SUBUNIT, PUTATIVE (AFU_ORTHOLOGUE AFUA_1G12110)-RELATED"/>
    <property type="match status" value="1"/>
</dbReference>
<dbReference type="AlphaFoldDB" id="A0A8H3CB12"/>
<keyword evidence="1" id="KW-0812">Transmembrane</keyword>
<accession>A0A8H3CB12</accession>
<sequence>MVAFIQSSNLSQPPPNGLDIIISAMAVLGNVLGFGAFGIAARAWQLGIQKRNLFQSPGAYLLSGGAFGAIGYWLVGVEERQVELIAQKRKELEARRNPAQTL</sequence>
<keyword evidence="1" id="KW-1133">Transmembrane helix</keyword>
<keyword evidence="1" id="KW-0472">Membrane</keyword>
<evidence type="ECO:0000256" key="1">
    <source>
        <dbReference type="SAM" id="Phobius"/>
    </source>
</evidence>
<gene>
    <name evidence="2" type="ORF">RDB_LOCUS127996</name>
</gene>